<evidence type="ECO:0000256" key="2">
    <source>
        <dbReference type="SAM" id="SignalP"/>
    </source>
</evidence>
<feature type="signal peptide" evidence="2">
    <location>
        <begin position="1"/>
        <end position="21"/>
    </location>
</feature>
<dbReference type="AlphaFoldDB" id="A0ABD3SB46"/>
<name>A0ABD3SB46_9STRA</name>
<organism evidence="3 4">
    <name type="scientific">Cyclostephanos tholiformis</name>
    <dbReference type="NCBI Taxonomy" id="382380"/>
    <lineage>
        <taxon>Eukaryota</taxon>
        <taxon>Sar</taxon>
        <taxon>Stramenopiles</taxon>
        <taxon>Ochrophyta</taxon>
        <taxon>Bacillariophyta</taxon>
        <taxon>Coscinodiscophyceae</taxon>
        <taxon>Thalassiosirophycidae</taxon>
        <taxon>Stephanodiscales</taxon>
        <taxon>Stephanodiscaceae</taxon>
        <taxon>Cyclostephanos</taxon>
    </lineage>
</organism>
<keyword evidence="2" id="KW-0732">Signal</keyword>
<comment type="caution">
    <text evidence="3">The sequence shown here is derived from an EMBL/GenBank/DDBJ whole genome shotgun (WGS) entry which is preliminary data.</text>
</comment>
<dbReference type="EMBL" id="JALLPB020000086">
    <property type="protein sequence ID" value="KAL3821751.1"/>
    <property type="molecule type" value="Genomic_DNA"/>
</dbReference>
<sequence>MRSSSFACCLVAFLPSDAATAFITTGQRGRGDVALDAARSSSSSSSSSSSHRHHCVVDRSAFLTSSLVAAISAATATTVVPSIAYAGDDDIVDDLSMPSVEERKVSAEDAMAERLRIKAELKKKVAKPMGYAESMEAEKNKQKSLQKSKEERRKAMCEELGRGC</sequence>
<keyword evidence="4" id="KW-1185">Reference proteome</keyword>
<reference evidence="3 4" key="1">
    <citation type="submission" date="2024-10" db="EMBL/GenBank/DDBJ databases">
        <title>Updated reference genomes for cyclostephanoid diatoms.</title>
        <authorList>
            <person name="Roberts W.R."/>
            <person name="Alverson A.J."/>
        </authorList>
    </citation>
    <scope>NUCLEOTIDE SEQUENCE [LARGE SCALE GENOMIC DNA]</scope>
    <source>
        <strain evidence="3 4">AJA228-03</strain>
    </source>
</reference>
<evidence type="ECO:0000313" key="4">
    <source>
        <dbReference type="Proteomes" id="UP001530377"/>
    </source>
</evidence>
<accession>A0ABD3SB46</accession>
<evidence type="ECO:0000313" key="3">
    <source>
        <dbReference type="EMBL" id="KAL3821751.1"/>
    </source>
</evidence>
<gene>
    <name evidence="3" type="ORF">ACHAXA_008487</name>
</gene>
<dbReference type="Proteomes" id="UP001530377">
    <property type="component" value="Unassembled WGS sequence"/>
</dbReference>
<evidence type="ECO:0000256" key="1">
    <source>
        <dbReference type="SAM" id="MobiDB-lite"/>
    </source>
</evidence>
<feature type="region of interest" description="Disordered" evidence="1">
    <location>
        <begin position="128"/>
        <end position="164"/>
    </location>
</feature>
<protein>
    <submittedName>
        <fullName evidence="3">Uncharacterized protein</fullName>
    </submittedName>
</protein>
<feature type="chain" id="PRO_5044874490" evidence="2">
    <location>
        <begin position="22"/>
        <end position="164"/>
    </location>
</feature>
<feature type="compositionally biased region" description="Basic and acidic residues" evidence="1">
    <location>
        <begin position="136"/>
        <end position="164"/>
    </location>
</feature>
<proteinExistence type="predicted"/>